<evidence type="ECO:0000313" key="3">
    <source>
        <dbReference type="Proteomes" id="UP000016496"/>
    </source>
</evidence>
<dbReference type="EMBL" id="AWSV01000154">
    <property type="protein sequence ID" value="ERI81711.1"/>
    <property type="molecule type" value="Genomic_DNA"/>
</dbReference>
<dbReference type="HOGENOM" id="CLU_1755206_0_0_10"/>
<feature type="region of interest" description="Disordered" evidence="1">
    <location>
        <begin position="1"/>
        <end position="91"/>
    </location>
</feature>
<evidence type="ECO:0000256" key="1">
    <source>
        <dbReference type="SAM" id="MobiDB-lite"/>
    </source>
</evidence>
<name>U2DPV1_9BACE</name>
<reference evidence="2 3" key="1">
    <citation type="submission" date="2013-08" db="EMBL/GenBank/DDBJ databases">
        <authorList>
            <person name="Weinstock G."/>
            <person name="Sodergren E."/>
            <person name="Wylie T."/>
            <person name="Fulton L."/>
            <person name="Fulton R."/>
            <person name="Fronick C."/>
            <person name="O'Laughlin M."/>
            <person name="Godfrey J."/>
            <person name="Miner T."/>
            <person name="Herter B."/>
            <person name="Appelbaum E."/>
            <person name="Cordes M."/>
            <person name="Lek S."/>
            <person name="Wollam A."/>
            <person name="Pepin K.H."/>
            <person name="Palsikar V.B."/>
            <person name="Mitreva M."/>
            <person name="Wilson R.K."/>
        </authorList>
    </citation>
    <scope>NUCLEOTIDE SEQUENCE [LARGE SCALE GENOMIC DNA]</scope>
    <source>
        <strain evidence="2 3">F0041</strain>
    </source>
</reference>
<sequence>MIERKEAPAGEKESSRKDNPAGTRCAPEQACGQKERPQTIFPFTPLPSSLLSSMQQERLCKQIPDGKSKRPLLSSMQQEQPCKQRPDGKSKRPLLSFMQQEQPNGKPMTNVLIPTLLSSMQQEQRARFGNEAYRFFSFIHTTRASVNP</sequence>
<dbReference type="RefSeq" id="WP_021646657.1">
    <property type="nucleotide sequence ID" value="NZ_KE993153.1"/>
</dbReference>
<evidence type="ECO:0000313" key="2">
    <source>
        <dbReference type="EMBL" id="ERI81711.1"/>
    </source>
</evidence>
<dbReference type="Proteomes" id="UP000016496">
    <property type="component" value="Unassembled WGS sequence"/>
</dbReference>
<comment type="caution">
    <text evidence="2">The sequence shown here is derived from an EMBL/GenBank/DDBJ whole genome shotgun (WGS) entry which is preliminary data.</text>
</comment>
<feature type="compositionally biased region" description="Basic and acidic residues" evidence="1">
    <location>
        <begin position="1"/>
        <end position="19"/>
    </location>
</feature>
<feature type="compositionally biased region" description="Basic and acidic residues" evidence="1">
    <location>
        <begin position="58"/>
        <end position="68"/>
    </location>
</feature>
<gene>
    <name evidence="2" type="ORF">HMPREF1981_02897</name>
</gene>
<accession>U2DPV1</accession>
<proteinExistence type="predicted"/>
<dbReference type="AlphaFoldDB" id="U2DPV1"/>
<organism evidence="2 3">
    <name type="scientific">Bacteroides pyogenes F0041</name>
    <dbReference type="NCBI Taxonomy" id="1321819"/>
    <lineage>
        <taxon>Bacteria</taxon>
        <taxon>Pseudomonadati</taxon>
        <taxon>Bacteroidota</taxon>
        <taxon>Bacteroidia</taxon>
        <taxon>Bacteroidales</taxon>
        <taxon>Bacteroidaceae</taxon>
        <taxon>Bacteroides</taxon>
    </lineage>
</organism>
<protein>
    <submittedName>
        <fullName evidence="2">Uncharacterized protein</fullName>
    </submittedName>
</protein>